<dbReference type="HOGENOM" id="CLU_247817_0_0_10"/>
<dbReference type="InterPro" id="IPR012332">
    <property type="entry name" value="Autotransporter_pectin_lyase_C"/>
</dbReference>
<dbReference type="InterPro" id="IPR013783">
    <property type="entry name" value="Ig-like_fold"/>
</dbReference>
<dbReference type="OrthoDB" id="9802318at2"/>
<organism evidence="5 6">
    <name type="scientific">Paraprevotella xylaniphila YIT 11841</name>
    <dbReference type="NCBI Taxonomy" id="762982"/>
    <lineage>
        <taxon>Bacteria</taxon>
        <taxon>Pseudomonadati</taxon>
        <taxon>Bacteroidota</taxon>
        <taxon>Bacteroidia</taxon>
        <taxon>Bacteroidales</taxon>
        <taxon>Prevotellaceae</taxon>
        <taxon>Paraprevotella</taxon>
    </lineage>
</organism>
<feature type="chain" id="PRO_5003302144" evidence="2">
    <location>
        <begin position="20"/>
        <end position="1500"/>
    </location>
</feature>
<dbReference type="InterPro" id="IPR034641">
    <property type="entry name" value="RGL11"/>
</dbReference>
<dbReference type="Gene3D" id="2.60.40.10">
    <property type="entry name" value="Immunoglobulins"/>
    <property type="match status" value="1"/>
</dbReference>
<evidence type="ECO:0000259" key="3">
    <source>
        <dbReference type="Pfam" id="PF18370"/>
    </source>
</evidence>
<keyword evidence="1 2" id="KW-0732">Signal</keyword>
<dbReference type="Pfam" id="PF12951">
    <property type="entry name" value="PATR"/>
    <property type="match status" value="3"/>
</dbReference>
<feature type="signal peptide" evidence="2">
    <location>
        <begin position="1"/>
        <end position="19"/>
    </location>
</feature>
<evidence type="ECO:0000256" key="1">
    <source>
        <dbReference type="ARBA" id="ARBA00022729"/>
    </source>
</evidence>
<gene>
    <name evidence="5" type="ORF">HMPREF9442_00177</name>
</gene>
<dbReference type="eggNOG" id="COG5492">
    <property type="taxonomic scope" value="Bacteria"/>
</dbReference>
<dbReference type="InterPro" id="IPR049366">
    <property type="entry name" value="RGL11_C"/>
</dbReference>
<evidence type="ECO:0000313" key="5">
    <source>
        <dbReference type="EMBL" id="EGG57865.1"/>
    </source>
</evidence>
<evidence type="ECO:0000259" key="4">
    <source>
        <dbReference type="Pfam" id="PF21348"/>
    </source>
</evidence>
<evidence type="ECO:0000313" key="6">
    <source>
        <dbReference type="Proteomes" id="UP000005546"/>
    </source>
</evidence>
<reference evidence="5 6" key="1">
    <citation type="submission" date="2011-02" db="EMBL/GenBank/DDBJ databases">
        <authorList>
            <person name="Weinstock G."/>
            <person name="Sodergren E."/>
            <person name="Clifton S."/>
            <person name="Fulton L."/>
            <person name="Fulton B."/>
            <person name="Courtney L."/>
            <person name="Fronick C."/>
            <person name="Harrison M."/>
            <person name="Strong C."/>
            <person name="Farmer C."/>
            <person name="Delahaunty K."/>
            <person name="Markovic C."/>
            <person name="Hall O."/>
            <person name="Minx P."/>
            <person name="Tomlinson C."/>
            <person name="Mitreva M."/>
            <person name="Hou S."/>
            <person name="Chen J."/>
            <person name="Wollam A."/>
            <person name="Pepin K.H."/>
            <person name="Johnson M."/>
            <person name="Bhonagiri V."/>
            <person name="Zhang X."/>
            <person name="Suruliraj S."/>
            <person name="Warren W."/>
            <person name="Chinwalla A."/>
            <person name="Mardis E.R."/>
            <person name="Wilson R.K."/>
        </authorList>
    </citation>
    <scope>NUCLEOTIDE SEQUENCE [LARGE SCALE GENOMIC DNA]</scope>
    <source>
        <strain evidence="5 6">YIT 11841</strain>
    </source>
</reference>
<dbReference type="InterPro" id="IPR011050">
    <property type="entry name" value="Pectin_lyase_fold/virulence"/>
</dbReference>
<proteinExistence type="predicted"/>
<comment type="caution">
    <text evidence="5">The sequence shown here is derived from an EMBL/GenBank/DDBJ whole genome shotgun (WGS) entry which is preliminary data.</text>
</comment>
<dbReference type="eggNOG" id="COG4625">
    <property type="taxonomic scope" value="Bacteria"/>
</dbReference>
<dbReference type="EMBL" id="AFBR01000005">
    <property type="protein sequence ID" value="EGG57865.1"/>
    <property type="molecule type" value="Genomic_DNA"/>
</dbReference>
<dbReference type="RefSeq" id="WP_008624215.1">
    <property type="nucleotide sequence ID" value="NZ_GL883809.1"/>
</dbReference>
<dbReference type="SUPFAM" id="SSF69318">
    <property type="entry name" value="Integrin alpha N-terminal domain"/>
    <property type="match status" value="1"/>
</dbReference>
<feature type="domain" description="Rhamnogalacturonan I lyase beta-sheet" evidence="3">
    <location>
        <begin position="21"/>
        <end position="105"/>
    </location>
</feature>
<dbReference type="STRING" id="762982.HMPREF9442_00177"/>
<dbReference type="Pfam" id="PF18370">
    <property type="entry name" value="RGI_lyase"/>
    <property type="match status" value="1"/>
</dbReference>
<feature type="domain" description="Rhamnogalacturonan lyase family 11 C-terminal" evidence="4">
    <location>
        <begin position="110"/>
        <end position="603"/>
    </location>
</feature>
<protein>
    <submittedName>
        <fullName evidence="5">FG-GAP repeat protein</fullName>
    </submittedName>
</protein>
<evidence type="ECO:0000256" key="2">
    <source>
        <dbReference type="SAM" id="SignalP"/>
    </source>
</evidence>
<dbReference type="InterPro" id="IPR041624">
    <property type="entry name" value="RGI_lyase"/>
</dbReference>
<keyword evidence="6" id="KW-1185">Reference proteome</keyword>
<dbReference type="NCBIfam" id="TIGR02601">
    <property type="entry name" value="autotrns_rpt"/>
    <property type="match status" value="3"/>
</dbReference>
<dbReference type="Gene3D" id="2.160.20.20">
    <property type="match status" value="1"/>
</dbReference>
<dbReference type="SUPFAM" id="SSF51126">
    <property type="entry name" value="Pectin lyase-like"/>
    <property type="match status" value="2"/>
</dbReference>
<dbReference type="PANTHER" id="PTHR43118">
    <property type="entry name" value="RHAMNOGALACTURONAN LYASE (EUROFUNG)"/>
    <property type="match status" value="1"/>
</dbReference>
<dbReference type="PANTHER" id="PTHR43118:SF1">
    <property type="entry name" value="RHAMNOGALACTURONAN LYASE (EUROFUNG)"/>
    <property type="match status" value="1"/>
</dbReference>
<dbReference type="Proteomes" id="UP000005546">
    <property type="component" value="Unassembled WGS sequence"/>
</dbReference>
<accession>F3QPU0</accession>
<name>F3QPU0_9BACT</name>
<dbReference type="InterPro" id="IPR028994">
    <property type="entry name" value="Integrin_alpha_N"/>
</dbReference>
<dbReference type="Pfam" id="PF21348">
    <property type="entry name" value="RGL11_C"/>
    <property type="match status" value="1"/>
</dbReference>
<dbReference type="InterPro" id="IPR013425">
    <property type="entry name" value="Autotrns_rpt"/>
</dbReference>
<sequence>MKKRLLLSMLAACCLTAQAQRMMEELNRGLVAVQTDKGVFTSWRIHGTEYYDTQYNLYRDGKLVNPEPLDVSNFTDLEGTASSTYTVKAVVRGEEQDACEPVEVWQNQYLRIPMGKVYSRRGTDITQDYVLNDATAADLDGDGEMEIIVKRMYNETGLFFSSNDSAFTFFEAYKLNGKKLWSIDIGPNMISAGDVETNITAFDWDGDGKAEILMRAMDGTIVYTSDGKAQTIGDPTKNYRDTILHNANFTYSMAGDEFLVYMNGETAELYWETKEFPLKRLEKEETNLEAAWGDGYGHRANKFFFGAPFLNGRTPSIFMARGIYTRHKMIAYDVNPQTHELTERWQWICNDGSSPWFGQGYHNFGIADVDLDGRDEIVYGSMVIDDTGKGLSTTGYGHGDAQHCSDLDPYSKGLEIFACNENRAGANYRDATTSKVYYWYQHSQDCGRCLAGKFTEEHLGGQCSAGHSGIISCVTGKPVTNGTNGAIGSSFRLYWDGDLCSESLDGTTITYYDWMTFPLEGTHSNNGSKGTPSLQADIFGDWREEVINPSTDDQSLIIYTTTIPTPWRNYTLLHDMQYRQAICWQMCGYNQPPHVSYFMGETERYTTTPPPLMTNGRTEVKDAITTAQNGQHVLLAAPEGGEVTVAEGASPYILTVNAFSHTEGHDNNDNITTSYSTYTLKGGTFGGDMRLVKQGEGILNLSGEQTYSGPTDLWSGIVNFTGKLPNSRVWMNRFAELNAKADFGKDIKMEYASVLRVGGTGEAATIHADSVTMRYGAVMEFDLYSENTQADRIVLAKGLLLETLNRSDGPEFQAPIFRFTPHYQNGKSVMAAGRYLIAEVKKIDGNVDDILLQGLETQKCHLEYENGQIFLVIKETRDAAQVYWDGTHTLNEWNLNENENFNNAGEADIFVSGDDVVFDDAATNASVRIDEKLYPKTVTFENDTKTYSLSGNGGISGETGLAKKGNGTLIISNTNTYSGKTVLEGGTTTVSALADSIVREGALGGYTREIGNFEIRNGATLRNTTSIKNGVPITIGEGGAVFQTDGELTLNKPLYGNGNTLTKTGPSNLILFAADNLKKTYLKEGTLQAKGEGVLFGDTLIFTGNATYQDFDDGNTYSLNLNNIKIEEGVTGTMRCDSRCENRIKLFGKGTLKIYVPWIRSNFTGDWSAFEGTVEPSNPDNWFTLDNSYGMPKGTLNIPERTTVNNTAKPYSIGKVTGRGTLSGDNNTWRIGSLNEDFSFPGKIEGEGTQLVKTGTGKMTLTGIHTFTGSCTVQEGTLLINNASASEGMLGAGSVTVKANSTFCGRGKLDNSTFTVEKDGLLYPGISETATTGSIDFSENSVTIDKGGILSMNIASKTRCTNLTGIKILNLYGILRLHVRESLALEAGDEFRLWEASRTRIRPTTAFELDSPGEGLEWDTTDIEDGIVRVKLSTSVNDIHADEEVACEAFTIGGAHVGSFTCTRKDIRCTLKQSGAAPGTYMVKIIQGNSTATEKISIDY</sequence>